<keyword evidence="4" id="KW-1003">Cell membrane</keyword>
<dbReference type="GO" id="GO:0005886">
    <property type="term" value="C:plasma membrane"/>
    <property type="evidence" value="ECO:0007669"/>
    <property type="project" value="UniProtKB-SubCell"/>
</dbReference>
<sequence>MKNKLNSILRHFLLIFGGVFLAILIIAPLLRDIAKVSTFLVPQHTQQDSDSANNAPHSLSISEALEKGAMAYDAIFENLLHKIASHYANNQIYSHHFSQTLQDFIRSIWNLKSPQELQDILQTLEIKALFDEEIINILSFNADNLYGHIHSLMSASMSATSASALDSTSKSALDSAQLQAQTQIQEMLAHDIAQNLTQSLYRNYSIISQATYDTIYMVAIAIIFAVFFGLPLGIALSITKKGKIISAPWFNVVLGWSVNIVRSFPFIILIILLLPLSRLIVGTMIGPTAAIVPLGIAAIPFIARLFEGAFEEVDKGLIEATTSMGATKFEIIKMMIAESMPGITNAIIITIIGLIGYSAMAGAVGAGGLGDVAIRLGFQSYESDILLSSVIVIIVLVQWVQSIGDRLVANLRKNR</sequence>
<dbReference type="PANTHER" id="PTHR30450">
    <property type="entry name" value="ABC TRANSPORTER PERMEASE"/>
    <property type="match status" value="1"/>
</dbReference>
<keyword evidence="5 8" id="KW-0812">Transmembrane</keyword>
<dbReference type="GO" id="GO:0048473">
    <property type="term" value="P:D-methionine transmembrane transport"/>
    <property type="evidence" value="ECO:0007669"/>
    <property type="project" value="TreeGrafter"/>
</dbReference>
<accession>A0A2X3AZZ7</accession>
<dbReference type="Pfam" id="PF00528">
    <property type="entry name" value="BPD_transp_1"/>
    <property type="match status" value="1"/>
</dbReference>
<dbReference type="Gene3D" id="1.10.3720.10">
    <property type="entry name" value="MetI-like"/>
    <property type="match status" value="1"/>
</dbReference>
<dbReference type="InterPro" id="IPR035906">
    <property type="entry name" value="MetI-like_sf"/>
</dbReference>
<keyword evidence="3 8" id="KW-0813">Transport</keyword>
<feature type="domain" description="ABC transmembrane type-1" evidence="9">
    <location>
        <begin position="211"/>
        <end position="404"/>
    </location>
</feature>
<evidence type="ECO:0000259" key="9">
    <source>
        <dbReference type="PROSITE" id="PS50928"/>
    </source>
</evidence>
<keyword evidence="7 8" id="KW-0472">Membrane</keyword>
<dbReference type="CDD" id="cd06261">
    <property type="entry name" value="TM_PBP2"/>
    <property type="match status" value="1"/>
</dbReference>
<dbReference type="InterPro" id="IPR051322">
    <property type="entry name" value="AA_ABC_Transporter_Permease"/>
</dbReference>
<comment type="similarity">
    <text evidence="2">Belongs to the binding-protein-dependent transport system permease family. CysTW subfamily.</text>
</comment>
<feature type="transmembrane region" description="Helical" evidence="8">
    <location>
        <begin position="280"/>
        <end position="303"/>
    </location>
</feature>
<feature type="transmembrane region" description="Helical" evidence="8">
    <location>
        <begin position="12"/>
        <end position="30"/>
    </location>
</feature>
<dbReference type="SUPFAM" id="SSF161098">
    <property type="entry name" value="MetI-like"/>
    <property type="match status" value="1"/>
</dbReference>
<evidence type="ECO:0000313" key="11">
    <source>
        <dbReference type="Proteomes" id="UP000250166"/>
    </source>
</evidence>
<evidence type="ECO:0000256" key="5">
    <source>
        <dbReference type="ARBA" id="ARBA00022692"/>
    </source>
</evidence>
<gene>
    <name evidence="10" type="primary">metP</name>
    <name evidence="10" type="ORF">NCTC13102_00971</name>
</gene>
<dbReference type="PANTHER" id="PTHR30450:SF1">
    <property type="entry name" value="D-METHIONINE TRANSPORT SYSTEM PERMEASE PROTEIN METI-RELATED"/>
    <property type="match status" value="1"/>
</dbReference>
<feature type="transmembrane region" description="Helical" evidence="8">
    <location>
        <begin position="343"/>
        <end position="365"/>
    </location>
</feature>
<keyword evidence="6 8" id="KW-1133">Transmembrane helix</keyword>
<evidence type="ECO:0000256" key="7">
    <source>
        <dbReference type="ARBA" id="ARBA00023136"/>
    </source>
</evidence>
<dbReference type="EMBL" id="UAWL01000006">
    <property type="protein sequence ID" value="SQB98508.1"/>
    <property type="molecule type" value="Genomic_DNA"/>
</dbReference>
<evidence type="ECO:0000256" key="4">
    <source>
        <dbReference type="ARBA" id="ARBA00022475"/>
    </source>
</evidence>
<protein>
    <submittedName>
        <fullName evidence="10">ABC transporter permease protein</fullName>
    </submittedName>
</protein>
<dbReference type="Proteomes" id="UP000250166">
    <property type="component" value="Unassembled WGS sequence"/>
</dbReference>
<feature type="transmembrane region" description="Helical" evidence="8">
    <location>
        <begin position="385"/>
        <end position="404"/>
    </location>
</feature>
<feature type="transmembrane region" description="Helical" evidence="8">
    <location>
        <begin position="250"/>
        <end position="274"/>
    </location>
</feature>
<evidence type="ECO:0000256" key="1">
    <source>
        <dbReference type="ARBA" id="ARBA00004651"/>
    </source>
</evidence>
<dbReference type="AlphaFoldDB" id="A0A2X3AZZ7"/>
<evidence type="ECO:0000313" key="10">
    <source>
        <dbReference type="EMBL" id="SQB98508.1"/>
    </source>
</evidence>
<feature type="transmembrane region" description="Helical" evidence="8">
    <location>
        <begin position="215"/>
        <end position="238"/>
    </location>
</feature>
<evidence type="ECO:0000256" key="8">
    <source>
        <dbReference type="RuleBase" id="RU363032"/>
    </source>
</evidence>
<dbReference type="InterPro" id="IPR000515">
    <property type="entry name" value="MetI-like"/>
</dbReference>
<proteinExistence type="inferred from homology"/>
<organism evidence="10 11">
    <name type="scientific">Helicobacter fennelliae</name>
    <dbReference type="NCBI Taxonomy" id="215"/>
    <lineage>
        <taxon>Bacteria</taxon>
        <taxon>Pseudomonadati</taxon>
        <taxon>Campylobacterota</taxon>
        <taxon>Epsilonproteobacteria</taxon>
        <taxon>Campylobacterales</taxon>
        <taxon>Helicobacteraceae</taxon>
        <taxon>Helicobacter</taxon>
    </lineage>
</organism>
<reference evidence="10 11" key="1">
    <citation type="submission" date="2018-06" db="EMBL/GenBank/DDBJ databases">
        <authorList>
            <consortium name="Pathogen Informatics"/>
            <person name="Doyle S."/>
        </authorList>
    </citation>
    <scope>NUCLEOTIDE SEQUENCE [LARGE SCALE GENOMIC DNA]</scope>
    <source>
        <strain evidence="10 11">NCTC13102</strain>
    </source>
</reference>
<dbReference type="FunFam" id="1.10.3720.10:FF:000002">
    <property type="entry name" value="D-methionine ABC transporter permease MetI"/>
    <property type="match status" value="1"/>
</dbReference>
<comment type="subcellular location">
    <subcellularLocation>
        <location evidence="1 8">Cell membrane</location>
        <topology evidence="1 8">Multi-pass membrane protein</topology>
    </subcellularLocation>
</comment>
<dbReference type="PROSITE" id="PS50928">
    <property type="entry name" value="ABC_TM1"/>
    <property type="match status" value="1"/>
</dbReference>
<evidence type="ECO:0000256" key="6">
    <source>
        <dbReference type="ARBA" id="ARBA00022989"/>
    </source>
</evidence>
<evidence type="ECO:0000256" key="2">
    <source>
        <dbReference type="ARBA" id="ARBA00007069"/>
    </source>
</evidence>
<evidence type="ECO:0000256" key="3">
    <source>
        <dbReference type="ARBA" id="ARBA00022448"/>
    </source>
</evidence>
<name>A0A2X3AZZ7_9HELI</name>